<evidence type="ECO:0000313" key="1">
    <source>
        <dbReference type="EMBL" id="CCG88547.1"/>
    </source>
</evidence>
<dbReference type="AlphaFoldDB" id="V5ZC05"/>
<evidence type="ECO:0000313" key="2">
    <source>
        <dbReference type="Proteomes" id="UP000018217"/>
    </source>
</evidence>
<dbReference type="Proteomes" id="UP000018217">
    <property type="component" value="Unassembled WGS sequence"/>
</dbReference>
<gene>
    <name evidence="1" type="ORF">EPIR_3184</name>
</gene>
<name>V5ZC05_9GAMM</name>
<comment type="caution">
    <text evidence="1">The sequence shown here is derived from an EMBL/GenBank/DDBJ whole genome shotgun (WGS) entry which is preliminary data.</text>
</comment>
<organism evidence="1 2">
    <name type="scientific">Erwinia piriflorinigrans CFBP 5888</name>
    <dbReference type="NCBI Taxonomy" id="1161919"/>
    <lineage>
        <taxon>Bacteria</taxon>
        <taxon>Pseudomonadati</taxon>
        <taxon>Pseudomonadota</taxon>
        <taxon>Gammaproteobacteria</taxon>
        <taxon>Enterobacterales</taxon>
        <taxon>Erwiniaceae</taxon>
        <taxon>Erwinia</taxon>
    </lineage>
</organism>
<sequence>MNMEINMKINTIKTQPSPAASKGNILISENYYLILALQSLCPGLIPINPATPDHSLFLLLKKTDSIRVFVDSKICSAGHLALLENIVEKAGNAEIAWLQTDRVPPPPLKNIHKIIEMDQEINAFKKVIRSRKIKDRHNACTSYTLTRSEIKLLPFFLEKIGNKQLPEQFKHKEKNLLSHRANIVNKTGFSSFAFLQALYTRNGETFLRMYLAA</sequence>
<dbReference type="STRING" id="1161919.EPIR_3184"/>
<keyword evidence="2" id="KW-1185">Reference proteome</keyword>
<dbReference type="EMBL" id="CAHS01000021">
    <property type="protein sequence ID" value="CCG88547.1"/>
    <property type="molecule type" value="Genomic_DNA"/>
</dbReference>
<accession>V5ZC05</accession>
<reference evidence="1 2" key="1">
    <citation type="journal article" date="2013" name="Syst. Appl. Microbiol.">
        <title>Phylogenetic position and virulence apparatus of the pear flower necrosis pathogen Erwinia piriflorinigrans CFBP 5888T as assessed by comparative genomics.</title>
        <authorList>
            <person name="Smits T.H."/>
            <person name="Rezzonico F."/>
            <person name="Lopez M.M."/>
            <person name="Blom J."/>
            <person name="Goesmann A."/>
            <person name="Frey J.E."/>
            <person name="Duffy B."/>
        </authorList>
    </citation>
    <scope>NUCLEOTIDE SEQUENCE [LARGE SCALE GENOMIC DNA]</scope>
    <source>
        <strain evidence="2">CFBP5888</strain>
    </source>
</reference>
<protein>
    <submittedName>
        <fullName evidence="1">Uncharacterized protein</fullName>
    </submittedName>
</protein>
<proteinExistence type="predicted"/>